<feature type="domain" description="Glycosyltransferase 2-like" evidence="1">
    <location>
        <begin position="22"/>
        <end position="181"/>
    </location>
</feature>
<dbReference type="OrthoDB" id="9802632at2"/>
<keyword evidence="3" id="KW-1185">Reference proteome</keyword>
<evidence type="ECO:0000313" key="3">
    <source>
        <dbReference type="Proteomes" id="UP000198891"/>
    </source>
</evidence>
<dbReference type="Proteomes" id="UP000198891">
    <property type="component" value="Unassembled WGS sequence"/>
</dbReference>
<proteinExistence type="predicted"/>
<dbReference type="PANTHER" id="PTHR43685:SF3">
    <property type="entry name" value="SLR2126 PROTEIN"/>
    <property type="match status" value="1"/>
</dbReference>
<dbReference type="InterPro" id="IPR050834">
    <property type="entry name" value="Glycosyltransf_2"/>
</dbReference>
<dbReference type="CDD" id="cd00761">
    <property type="entry name" value="Glyco_tranf_GTA_type"/>
    <property type="match status" value="1"/>
</dbReference>
<reference evidence="2 3" key="1">
    <citation type="submission" date="2016-10" db="EMBL/GenBank/DDBJ databases">
        <authorList>
            <person name="de Groot N.N."/>
        </authorList>
    </citation>
    <scope>NUCLEOTIDE SEQUENCE [LARGE SCALE GENOMIC DNA]</scope>
    <source>
        <strain evidence="2 3">CGMCC 4.3491</strain>
    </source>
</reference>
<name>A0A1H3QA31_9MICO</name>
<dbReference type="Pfam" id="PF00535">
    <property type="entry name" value="Glycos_transf_2"/>
    <property type="match status" value="1"/>
</dbReference>
<evidence type="ECO:0000313" key="2">
    <source>
        <dbReference type="EMBL" id="SDZ10217.1"/>
    </source>
</evidence>
<dbReference type="PANTHER" id="PTHR43685">
    <property type="entry name" value="GLYCOSYLTRANSFERASE"/>
    <property type="match status" value="1"/>
</dbReference>
<protein>
    <submittedName>
        <fullName evidence="2">Glycosyl transferase family 2</fullName>
    </submittedName>
</protein>
<keyword evidence="2" id="KW-0808">Transferase</keyword>
<dbReference type="SUPFAM" id="SSF53448">
    <property type="entry name" value="Nucleotide-diphospho-sugar transferases"/>
    <property type="match status" value="1"/>
</dbReference>
<gene>
    <name evidence="2" type="ORF">SAMN05216554_2404</name>
</gene>
<dbReference type="Gene3D" id="3.90.550.10">
    <property type="entry name" value="Spore Coat Polysaccharide Biosynthesis Protein SpsA, Chain A"/>
    <property type="match status" value="1"/>
</dbReference>
<organism evidence="2 3">
    <name type="scientific">Herbiconiux ginsengi</name>
    <dbReference type="NCBI Taxonomy" id="381665"/>
    <lineage>
        <taxon>Bacteria</taxon>
        <taxon>Bacillati</taxon>
        <taxon>Actinomycetota</taxon>
        <taxon>Actinomycetes</taxon>
        <taxon>Micrococcales</taxon>
        <taxon>Microbacteriaceae</taxon>
        <taxon>Herbiconiux</taxon>
    </lineage>
</organism>
<dbReference type="InterPro" id="IPR001173">
    <property type="entry name" value="Glyco_trans_2-like"/>
</dbReference>
<dbReference type="GO" id="GO:0016740">
    <property type="term" value="F:transferase activity"/>
    <property type="evidence" value="ECO:0007669"/>
    <property type="project" value="UniProtKB-KW"/>
</dbReference>
<accession>A0A1H3QA31</accession>
<dbReference type="STRING" id="381665.SAMN05216554_2404"/>
<evidence type="ECO:0000259" key="1">
    <source>
        <dbReference type="Pfam" id="PF00535"/>
    </source>
</evidence>
<dbReference type="EMBL" id="FNPZ01000002">
    <property type="protein sequence ID" value="SDZ10217.1"/>
    <property type="molecule type" value="Genomic_DNA"/>
</dbReference>
<dbReference type="InterPro" id="IPR029044">
    <property type="entry name" value="Nucleotide-diphossugar_trans"/>
</dbReference>
<sequence>MVDGPGLCQTCGVTTENLPSVSIVIPAYNEESGIRHCLVAAIEQTVPAHEIIVVDNKSTDGTRAAVEAMQVAFPEANLRLIEQDAEQGITPTRNAGFDAATGTVIGRIDADSALEPDWVEQVQKAFATGEFVAASGPVEYYDMPMRAFGHHADDTFRKIQVKLAGKYVFLFGTNMAITKEAWLAVRDDTCPDREDLMHEDIDLAVHLALKGLKVGYVSAMVVGMSARRLDSSPKDYLYYVERFERTYAHHGIHDVRLLAPMAVFLGIYPALHAERRLHEHHTAQAWGGVPRQAAGEAPSV</sequence>
<dbReference type="AlphaFoldDB" id="A0A1H3QA31"/>